<evidence type="ECO:0000313" key="3">
    <source>
        <dbReference type="Proteomes" id="UP000595001"/>
    </source>
</evidence>
<name>A0A7U3WAB9_9EURY</name>
<proteinExistence type="predicted"/>
<evidence type="ECO:0000256" key="1">
    <source>
        <dbReference type="SAM" id="MobiDB-lite"/>
    </source>
</evidence>
<dbReference type="Proteomes" id="UP000595001">
    <property type="component" value="Chromosome"/>
</dbReference>
<dbReference type="EMBL" id="CP065856">
    <property type="protein sequence ID" value="QPV64564.1"/>
    <property type="molecule type" value="Genomic_DNA"/>
</dbReference>
<sequence length="103" mass="10681">MDETAALRTTIRRCTALLILLLASAFGPLSNYQYDGTPFLAGAVIYLVVSALGRFPGEDPIVEITPDAGTEADPTPNSPTDSEPGSGADPPTDSDGTDREPGT</sequence>
<dbReference type="GeneID" id="60588448"/>
<gene>
    <name evidence="2" type="ORF">I7X12_08105</name>
</gene>
<dbReference type="RefSeq" id="WP_198063332.1">
    <property type="nucleotide sequence ID" value="NZ_CP065856.1"/>
</dbReference>
<protein>
    <submittedName>
        <fullName evidence="2">Uncharacterized protein</fullName>
    </submittedName>
</protein>
<evidence type="ECO:0000313" key="2">
    <source>
        <dbReference type="EMBL" id="QPV64564.1"/>
    </source>
</evidence>
<organism evidence="2 3">
    <name type="scientific">Halosimplex litoreum</name>
    <dbReference type="NCBI Taxonomy" id="1198301"/>
    <lineage>
        <taxon>Archaea</taxon>
        <taxon>Methanobacteriati</taxon>
        <taxon>Methanobacteriota</taxon>
        <taxon>Stenosarchaea group</taxon>
        <taxon>Halobacteria</taxon>
        <taxon>Halobacteriales</taxon>
        <taxon>Haloarculaceae</taxon>
        <taxon>Halosimplex</taxon>
    </lineage>
</organism>
<keyword evidence="3" id="KW-1185">Reference proteome</keyword>
<reference evidence="2 3" key="1">
    <citation type="submission" date="2020-12" db="EMBL/GenBank/DDBJ databases">
        <title>Halosimplex halophilum sp. nov. and Halosimplex salinum sp. nov., two new members of the genus Halosimplex.</title>
        <authorList>
            <person name="Cui H.L."/>
        </authorList>
    </citation>
    <scope>NUCLEOTIDE SEQUENCE [LARGE SCALE GENOMIC DNA]</scope>
    <source>
        <strain evidence="2 3">YGH94</strain>
    </source>
</reference>
<dbReference type="KEGG" id="hlt:I7X12_08105"/>
<dbReference type="AlphaFoldDB" id="A0A7U3WAB9"/>
<dbReference type="OrthoDB" id="240416at2157"/>
<accession>A0A7U3WAB9</accession>
<feature type="region of interest" description="Disordered" evidence="1">
    <location>
        <begin position="58"/>
        <end position="103"/>
    </location>
</feature>